<evidence type="ECO:0000313" key="3">
    <source>
        <dbReference type="EMBL" id="KHE91033.1"/>
    </source>
</evidence>
<evidence type="ECO:0000259" key="1">
    <source>
        <dbReference type="PROSITE" id="PS50093"/>
    </source>
</evidence>
<dbReference type="SMART" id="SM00089">
    <property type="entry name" value="PKD"/>
    <property type="match status" value="2"/>
</dbReference>
<dbReference type="Gene3D" id="3.40.390.10">
    <property type="entry name" value="Collagenase (Catalytic Domain)"/>
    <property type="match status" value="1"/>
</dbReference>
<dbReference type="PATRIC" id="fig|237368.3.peg.3493"/>
<protein>
    <recommendedName>
        <fullName evidence="5">PKD domain-containing protein</fullName>
    </recommendedName>
</protein>
<feature type="domain" description="PKD" evidence="1">
    <location>
        <begin position="436"/>
        <end position="523"/>
    </location>
</feature>
<dbReference type="AlphaFoldDB" id="A0A0B0EIT5"/>
<dbReference type="Pfam" id="PF18911">
    <property type="entry name" value="PKD_4"/>
    <property type="match status" value="2"/>
</dbReference>
<reference evidence="3 4" key="1">
    <citation type="submission" date="2014-10" db="EMBL/GenBank/DDBJ databases">
        <title>Draft genome of anammox bacterium scalindua brodae, obtained using differential coverage binning of sequence data from two enrichment reactors.</title>
        <authorList>
            <person name="Speth D.R."/>
            <person name="Russ L."/>
            <person name="Kartal B."/>
            <person name="Op den Camp H.J."/>
            <person name="Dutilh B.E."/>
            <person name="Jetten M.S."/>
        </authorList>
    </citation>
    <scope>NUCLEOTIDE SEQUENCE [LARGE SCALE GENOMIC DNA]</scope>
    <source>
        <strain evidence="3">RU1</strain>
    </source>
</reference>
<dbReference type="InterPro" id="IPR003961">
    <property type="entry name" value="FN3_dom"/>
</dbReference>
<dbReference type="InterPro" id="IPR000601">
    <property type="entry name" value="PKD_dom"/>
</dbReference>
<gene>
    <name evidence="3" type="ORF">SCABRO_03229</name>
</gene>
<accession>A0A0B0EIT5</accession>
<dbReference type="GO" id="GO:0008237">
    <property type="term" value="F:metallopeptidase activity"/>
    <property type="evidence" value="ECO:0007669"/>
    <property type="project" value="InterPro"/>
</dbReference>
<dbReference type="eggNOG" id="COG4733">
    <property type="taxonomic scope" value="Bacteria"/>
</dbReference>
<dbReference type="InterPro" id="IPR013783">
    <property type="entry name" value="Ig-like_fold"/>
</dbReference>
<proteinExistence type="predicted"/>
<dbReference type="PROSITE" id="PS50853">
    <property type="entry name" value="FN3"/>
    <property type="match status" value="1"/>
</dbReference>
<dbReference type="InterPro" id="IPR035986">
    <property type="entry name" value="PKD_dom_sf"/>
</dbReference>
<evidence type="ECO:0000259" key="2">
    <source>
        <dbReference type="PROSITE" id="PS50853"/>
    </source>
</evidence>
<dbReference type="SUPFAM" id="SSF55486">
    <property type="entry name" value="Metalloproteases ('zincins'), catalytic domain"/>
    <property type="match status" value="1"/>
</dbReference>
<sequence length="937" mass="99452">MPANAQGERAIEALADKLPEVAAWYGSTTEQFSTMLREDHTARIDKGGHLFFVEDAPDQAGETETPSVSAATFPYDQTFKLHSLPSSKKVLYIDFDGHSTTGTAWNSSYGDPINSPAYDLDGNPSSFSNAELDRIQGIWELVAEDYAPFDVDVTTEDPGQDAIDRSSSSDDRYGTRVVITVDDFASCGCGGFAYVRVFDYVGSFYKPAFVFNKSLIGAAEAISHEAGHNFGLSHDGVTGGAAYYQGQGGGATGWAPIMGVGYYKQLVQWSKGEYADASNTQDDIQIIQNNGALLLADDHGNDQVSATALGSTTDGNTLTLRGNGLIGTRTDVDFFRFMSGVGDISINISPTQLSPNLDILAKLYNASGTLIASSNPVDSLPASINETALPAGEYFVMIDGVGKGDPQVTGYSDYASLGKYTISGSAPDAGGMQFPVAVANASIDPPLTAPLTANFIGSGSFDPDGSIAEYNWVFGDGSASSSISDPLHTYYAPGNYTSTLTVTDNDGLTNSTTVVITVENKAPIAVASSDQTSGAAPLTINFNSTGSYDPDEPYGTITAYSWDFGDGSSSTDENPSHSYSTGGTFNATVTVTDDLGDTGRSDTVTITVSSPPVVAQYVSSENYVAGTVTGSYTDTFADDGTVELIKERESGGKSRNRYSYLEHIWIIPVQSGNSVTLSINAWQSSSTDGDNFIFAYSTDGGTTYHDVLTIGNTTDNGVVTVVLPPETQGNVLIRVKDTNRSKGNRAMDTLFMDKLYITTESQTGSPPAAPTLLSADNVTSGQIGLSWMDNASDEYGFHIERSTNNGVLWDWIATVGKDIKTYSDTNVSPDSTFWYRISAYNGSGQSGYNGPINVTTPQSAIGLSANGYKQKRKKMVDLSWNGATSNNVDIYRNGTLIQTTSNLGIYTDNTGNGGGSYTYQVCESDASNCSNTVTVNF</sequence>
<evidence type="ECO:0000313" key="4">
    <source>
        <dbReference type="Proteomes" id="UP000030652"/>
    </source>
</evidence>
<feature type="domain" description="PKD" evidence="1">
    <location>
        <begin position="523"/>
        <end position="613"/>
    </location>
</feature>
<organism evidence="3 4">
    <name type="scientific">Candidatus Scalindua brodae</name>
    <dbReference type="NCBI Taxonomy" id="237368"/>
    <lineage>
        <taxon>Bacteria</taxon>
        <taxon>Pseudomonadati</taxon>
        <taxon>Planctomycetota</taxon>
        <taxon>Candidatus Brocadiia</taxon>
        <taxon>Candidatus Brocadiales</taxon>
        <taxon>Candidatus Scalinduaceae</taxon>
        <taxon>Candidatus Scalindua</taxon>
    </lineage>
</organism>
<dbReference type="PROSITE" id="PS50093">
    <property type="entry name" value="PKD"/>
    <property type="match status" value="2"/>
</dbReference>
<dbReference type="Pfam" id="PF13582">
    <property type="entry name" value="Reprolysin_3"/>
    <property type="match status" value="1"/>
</dbReference>
<dbReference type="InterPro" id="IPR022409">
    <property type="entry name" value="PKD/Chitinase_dom"/>
</dbReference>
<evidence type="ECO:0008006" key="5">
    <source>
        <dbReference type="Google" id="ProtNLM"/>
    </source>
</evidence>
<dbReference type="Gene3D" id="2.60.120.260">
    <property type="entry name" value="Galactose-binding domain-like"/>
    <property type="match status" value="1"/>
</dbReference>
<dbReference type="SUPFAM" id="SSF49265">
    <property type="entry name" value="Fibronectin type III"/>
    <property type="match status" value="1"/>
</dbReference>
<feature type="domain" description="Fibronectin type-III" evidence="2">
    <location>
        <begin position="769"/>
        <end position="859"/>
    </location>
</feature>
<dbReference type="Gene3D" id="2.60.120.380">
    <property type="match status" value="1"/>
</dbReference>
<dbReference type="InterPro" id="IPR024079">
    <property type="entry name" value="MetalloPept_cat_dom_sf"/>
</dbReference>
<dbReference type="CDD" id="cd00063">
    <property type="entry name" value="FN3"/>
    <property type="match status" value="1"/>
</dbReference>
<dbReference type="SUPFAM" id="SSF49299">
    <property type="entry name" value="PKD domain"/>
    <property type="match status" value="2"/>
</dbReference>
<dbReference type="InterPro" id="IPR036116">
    <property type="entry name" value="FN3_sf"/>
</dbReference>
<dbReference type="eggNOG" id="COG3291">
    <property type="taxonomic scope" value="Bacteria"/>
</dbReference>
<dbReference type="Proteomes" id="UP000030652">
    <property type="component" value="Unassembled WGS sequence"/>
</dbReference>
<dbReference type="EMBL" id="JRYO01000222">
    <property type="protein sequence ID" value="KHE91033.1"/>
    <property type="molecule type" value="Genomic_DNA"/>
</dbReference>
<comment type="caution">
    <text evidence="3">The sequence shown here is derived from an EMBL/GenBank/DDBJ whole genome shotgun (WGS) entry which is preliminary data.</text>
</comment>
<dbReference type="CDD" id="cd00146">
    <property type="entry name" value="PKD"/>
    <property type="match status" value="2"/>
</dbReference>
<dbReference type="SMART" id="SM00060">
    <property type="entry name" value="FN3"/>
    <property type="match status" value="1"/>
</dbReference>
<name>A0A0B0EIT5_9BACT</name>
<dbReference type="Gene3D" id="2.60.40.10">
    <property type="entry name" value="Immunoglobulins"/>
    <property type="match status" value="3"/>
</dbReference>